<evidence type="ECO:0000313" key="3">
    <source>
        <dbReference type="Proteomes" id="UP000664925"/>
    </source>
</evidence>
<feature type="region of interest" description="Disordered" evidence="1">
    <location>
        <begin position="27"/>
        <end position="48"/>
    </location>
</feature>
<sequence>MRPGEIVGEQIAEEGFRIRVLPPRPGARPITLSVGPAPRRHQPPRRRLRPNARTLYWVVAGELSEDRDESEHISRHYDFGIAIRSALRRANKLAAEPRRRKGKS</sequence>
<protein>
    <submittedName>
        <fullName evidence="2">Uncharacterized protein</fullName>
    </submittedName>
</protein>
<accession>A0A8A5LRY0</accession>
<proteinExistence type="predicted"/>
<dbReference type="Proteomes" id="UP000664925">
    <property type="component" value="Segment"/>
</dbReference>
<evidence type="ECO:0000313" key="2">
    <source>
        <dbReference type="EMBL" id="QTF82168.1"/>
    </source>
</evidence>
<feature type="compositionally biased region" description="Basic residues" evidence="1">
    <location>
        <begin position="38"/>
        <end position="48"/>
    </location>
</feature>
<dbReference type="EMBL" id="MW601223">
    <property type="protein sequence ID" value="QTF82168.1"/>
    <property type="molecule type" value="Genomic_DNA"/>
</dbReference>
<keyword evidence="3" id="KW-1185">Reference proteome</keyword>
<reference evidence="2" key="1">
    <citation type="submission" date="2021-02" db="EMBL/GenBank/DDBJ databases">
        <authorList>
            <person name="Johnson B.J."/>
            <person name="Isenhart S.H."/>
            <person name="Brown D.K."/>
            <person name="Kleven A.S."/>
            <person name="Bohn B.R."/>
            <person name="Martinez L.A."/>
            <person name="Garcia C.A."/>
            <person name="Zack K.M."/>
            <person name="Garlena R.A."/>
            <person name="Russell D.A."/>
            <person name="Jacobs-Sera D."/>
            <person name="Hatfull G.F."/>
        </authorList>
    </citation>
    <scope>NUCLEOTIDE SEQUENCE</scope>
</reference>
<name>A0A8A5LRY0_9CAUD</name>
<evidence type="ECO:0000256" key="1">
    <source>
        <dbReference type="SAM" id="MobiDB-lite"/>
    </source>
</evidence>
<gene>
    <name evidence="2" type="primary">71</name>
    <name evidence="2" type="ORF">SEA_PRAIRIE_71</name>
</gene>
<organism evidence="2 3">
    <name type="scientific">Arthrobacter phage Prairie</name>
    <dbReference type="NCBI Taxonomy" id="2816463"/>
    <lineage>
        <taxon>Viruses</taxon>
        <taxon>Duplodnaviria</taxon>
        <taxon>Heunggongvirae</taxon>
        <taxon>Uroviricota</taxon>
        <taxon>Caudoviricetes</taxon>
        <taxon>Berryhillviridae</taxon>
        <taxon>Lilmacvirus</taxon>
        <taxon>Lilmacvirus prairie</taxon>
    </lineage>
</organism>